<evidence type="ECO:0000256" key="7">
    <source>
        <dbReference type="ARBA" id="ARBA00023136"/>
    </source>
</evidence>
<evidence type="ECO:0000256" key="2">
    <source>
        <dbReference type="ARBA" id="ARBA00022475"/>
    </source>
</evidence>
<dbReference type="Proteomes" id="UP000199515">
    <property type="component" value="Unassembled WGS sequence"/>
</dbReference>
<dbReference type="EMBL" id="FNON01000012">
    <property type="protein sequence ID" value="SDZ31435.1"/>
    <property type="molecule type" value="Genomic_DNA"/>
</dbReference>
<name>A0A1H3S1K6_9PSEU</name>
<accession>A0A1H3S1K6</accession>
<feature type="transmembrane region" description="Helical" evidence="8">
    <location>
        <begin position="308"/>
        <end position="325"/>
    </location>
</feature>
<evidence type="ECO:0000313" key="11">
    <source>
        <dbReference type="Proteomes" id="UP000199515"/>
    </source>
</evidence>
<dbReference type="GO" id="GO:0005886">
    <property type="term" value="C:plasma membrane"/>
    <property type="evidence" value="ECO:0007669"/>
    <property type="project" value="UniProtKB-SubCell"/>
</dbReference>
<dbReference type="InterPro" id="IPR050297">
    <property type="entry name" value="LipidA_mod_glycosyltrf_83"/>
</dbReference>
<sequence>MTAATAAAESEETETAEFARRPVFIMAAATGLVLLLVSGRYGYFGDELYFWAAGKHLDWGYADQPPVLPLLAALMDAIAPGSLVVFRLPAVLAVAATVVFTALIAREMGGGRKAQLLAGGAAAICGQFVGSGHYLATSTIDPFLWTVILWLIVRWIRTRDDNLLIWLGVATAVTLNVKFLIAGFWVVAGVAVLAFGPREIFTRPKLWIGGAIAAVSILPTLLWQSANDWPQLGMSEAISKEVNGGWGGRAGFIPGALTGAGLAIGAFLVLFGLATLLFTREQRPYRFLGWTVVGLTIVFIVANGRYYYISGMYPICWAAAAVYIGKHRPALWWRWIPTWPVFVLSAVYTLPYVVPLQPIHWIAENRSTLRPAYSHEEIGWPQMADSVSQAYQSLPPDLRAHTSIVTTGYWQAGALNRYGPERGLPPAYSASRGFWYFGEPPETATNVLFVGYEPQRLAAHFKGANIVLRINNHLGVKNSSQNMPVWLLNDRTQPWSVIWPLVKDLKA</sequence>
<feature type="transmembrane region" description="Helical" evidence="8">
    <location>
        <begin position="252"/>
        <end position="278"/>
    </location>
</feature>
<keyword evidence="6 8" id="KW-1133">Transmembrane helix</keyword>
<dbReference type="PANTHER" id="PTHR33908">
    <property type="entry name" value="MANNOSYLTRANSFERASE YKCB-RELATED"/>
    <property type="match status" value="1"/>
</dbReference>
<reference evidence="10 11" key="1">
    <citation type="submission" date="2016-10" db="EMBL/GenBank/DDBJ databases">
        <authorList>
            <person name="de Groot N.N."/>
        </authorList>
    </citation>
    <scope>NUCLEOTIDE SEQUENCE [LARGE SCALE GENOMIC DNA]</scope>
    <source>
        <strain evidence="10 11">CPCC 202699</strain>
    </source>
</reference>
<gene>
    <name evidence="10" type="ORF">SAMN05421504_112138</name>
</gene>
<evidence type="ECO:0000256" key="1">
    <source>
        <dbReference type="ARBA" id="ARBA00004651"/>
    </source>
</evidence>
<evidence type="ECO:0000259" key="9">
    <source>
        <dbReference type="Pfam" id="PF13231"/>
    </source>
</evidence>
<feature type="transmembrane region" description="Helical" evidence="8">
    <location>
        <begin position="23"/>
        <end position="43"/>
    </location>
</feature>
<keyword evidence="7 8" id="KW-0472">Membrane</keyword>
<keyword evidence="2" id="KW-1003">Cell membrane</keyword>
<feature type="transmembrane region" description="Helical" evidence="8">
    <location>
        <begin position="163"/>
        <end position="194"/>
    </location>
</feature>
<comment type="subcellular location">
    <subcellularLocation>
        <location evidence="1">Cell membrane</location>
        <topology evidence="1">Multi-pass membrane protein</topology>
    </subcellularLocation>
</comment>
<protein>
    <submittedName>
        <fullName evidence="10">Dolichyl-phosphate-mannose-protein mannosyltransferase</fullName>
    </submittedName>
</protein>
<keyword evidence="11" id="KW-1185">Reference proteome</keyword>
<keyword evidence="4 10" id="KW-0808">Transferase</keyword>
<organism evidence="10 11">
    <name type="scientific">Amycolatopsis xylanica</name>
    <dbReference type="NCBI Taxonomy" id="589385"/>
    <lineage>
        <taxon>Bacteria</taxon>
        <taxon>Bacillati</taxon>
        <taxon>Actinomycetota</taxon>
        <taxon>Actinomycetes</taxon>
        <taxon>Pseudonocardiales</taxon>
        <taxon>Pseudonocardiaceae</taxon>
        <taxon>Amycolatopsis</taxon>
    </lineage>
</organism>
<evidence type="ECO:0000256" key="3">
    <source>
        <dbReference type="ARBA" id="ARBA00022676"/>
    </source>
</evidence>
<proteinExistence type="predicted"/>
<evidence type="ECO:0000256" key="5">
    <source>
        <dbReference type="ARBA" id="ARBA00022692"/>
    </source>
</evidence>
<feature type="domain" description="Glycosyltransferase RgtA/B/C/D-like" evidence="9">
    <location>
        <begin position="63"/>
        <end position="223"/>
    </location>
</feature>
<keyword evidence="3 10" id="KW-0328">Glycosyltransferase</keyword>
<evidence type="ECO:0000256" key="4">
    <source>
        <dbReference type="ARBA" id="ARBA00022679"/>
    </source>
</evidence>
<keyword evidence="5 8" id="KW-0812">Transmembrane</keyword>
<feature type="transmembrane region" description="Helical" evidence="8">
    <location>
        <begin position="206"/>
        <end position="226"/>
    </location>
</feature>
<evidence type="ECO:0000313" key="10">
    <source>
        <dbReference type="EMBL" id="SDZ31435.1"/>
    </source>
</evidence>
<dbReference type="GO" id="GO:0009103">
    <property type="term" value="P:lipopolysaccharide biosynthetic process"/>
    <property type="evidence" value="ECO:0007669"/>
    <property type="project" value="UniProtKB-ARBA"/>
</dbReference>
<dbReference type="STRING" id="589385.SAMN05421504_112138"/>
<dbReference type="OrthoDB" id="5166595at2"/>
<feature type="transmembrane region" description="Helical" evidence="8">
    <location>
        <begin position="285"/>
        <end position="302"/>
    </location>
</feature>
<feature type="transmembrane region" description="Helical" evidence="8">
    <location>
        <begin position="84"/>
        <end position="104"/>
    </location>
</feature>
<evidence type="ECO:0000256" key="8">
    <source>
        <dbReference type="SAM" id="Phobius"/>
    </source>
</evidence>
<dbReference type="GO" id="GO:0016763">
    <property type="term" value="F:pentosyltransferase activity"/>
    <property type="evidence" value="ECO:0007669"/>
    <property type="project" value="TreeGrafter"/>
</dbReference>
<dbReference type="AlphaFoldDB" id="A0A1H3S1K6"/>
<dbReference type="Pfam" id="PF13231">
    <property type="entry name" value="PMT_2"/>
    <property type="match status" value="1"/>
</dbReference>
<dbReference type="PANTHER" id="PTHR33908:SF11">
    <property type="entry name" value="MEMBRANE PROTEIN"/>
    <property type="match status" value="1"/>
</dbReference>
<evidence type="ECO:0000256" key="6">
    <source>
        <dbReference type="ARBA" id="ARBA00022989"/>
    </source>
</evidence>
<dbReference type="RefSeq" id="WP_091298490.1">
    <property type="nucleotide sequence ID" value="NZ_FNON01000012.1"/>
</dbReference>
<dbReference type="InterPro" id="IPR038731">
    <property type="entry name" value="RgtA/B/C-like"/>
</dbReference>
<feature type="transmembrane region" description="Helical" evidence="8">
    <location>
        <begin position="332"/>
        <end position="354"/>
    </location>
</feature>